<keyword evidence="4" id="KW-1185">Reference proteome</keyword>
<dbReference type="OrthoDB" id="9813903at2"/>
<protein>
    <submittedName>
        <fullName evidence="3">Diguanylate cyclase (GGDEF)-like protein</fullName>
    </submittedName>
</protein>
<dbReference type="Gene3D" id="3.10.580.10">
    <property type="entry name" value="CBS-domain"/>
    <property type="match status" value="1"/>
</dbReference>
<dbReference type="InterPro" id="IPR043128">
    <property type="entry name" value="Rev_trsase/Diguanyl_cyclase"/>
</dbReference>
<dbReference type="Pfam" id="PF00990">
    <property type="entry name" value="GGDEF"/>
    <property type="match status" value="1"/>
</dbReference>
<proteinExistence type="predicted"/>
<dbReference type="InterPro" id="IPR050469">
    <property type="entry name" value="Diguanylate_Cyclase"/>
</dbReference>
<dbReference type="EMBL" id="VNHS01000006">
    <property type="protein sequence ID" value="TYP74156.1"/>
    <property type="molecule type" value="Genomic_DNA"/>
</dbReference>
<dbReference type="Proteomes" id="UP000323257">
    <property type="component" value="Unassembled WGS sequence"/>
</dbReference>
<comment type="caution">
    <text evidence="3">The sequence shown here is derived from an EMBL/GenBank/DDBJ whole genome shotgun (WGS) entry which is preliminary data.</text>
</comment>
<evidence type="ECO:0000256" key="1">
    <source>
        <dbReference type="SAM" id="MobiDB-lite"/>
    </source>
</evidence>
<dbReference type="AlphaFoldDB" id="A0A5S5C6Y4"/>
<dbReference type="SUPFAM" id="SSF55073">
    <property type="entry name" value="Nucleotide cyclase"/>
    <property type="match status" value="1"/>
</dbReference>
<evidence type="ECO:0000259" key="2">
    <source>
        <dbReference type="PROSITE" id="PS50887"/>
    </source>
</evidence>
<dbReference type="Gene3D" id="3.30.70.270">
    <property type="match status" value="1"/>
</dbReference>
<dbReference type="NCBIfam" id="TIGR00254">
    <property type="entry name" value="GGDEF"/>
    <property type="match status" value="1"/>
</dbReference>
<sequence length="500" mass="55405">MEEIGYGLLDRTLIEKITERWHHGGVGVILLHVERAGNGEMAATRQWMERERRLFGQYRMDHDHYFLLGRQREDVRLDRLIAQSATALRECLRAAQRSGQHDIAGYAIGSSAIYPSGVGRSAESMIYGALKEAMLAANEPLRHPVRGRNEDQDETVVAAQTPVGAAFQIGALAKQIPVFDVKTRVSEVGKLFEMNERVQGAVIVEGQRPVGLIMKEKLHQLLAGPFGIALYWNRPIEKIMDDHPLIVDAESSVESVSQLATARDHAKLYDVVVITRDERLLGAASIRSILESMTNLRTEEARTSNPLTGLPGNASIVREMQRRIVEGRPFAVLYADMDYFKWFNDRFGFSQGDALIRYCASVLQEETRLIAPDGSFVGHIGGDDFIVMADAGQGETLCRSVLRRFDDGVASFYGGADNLAVSDRSGNRVDQEGVSLSVSLVRWDGDRPVTPENLSQAAARLKKRAKSMRGSSYVGGGVFEMHRGEERSQRGASHGYESTL</sequence>
<organism evidence="3 4">
    <name type="scientific">Paenibacillus methanolicus</name>
    <dbReference type="NCBI Taxonomy" id="582686"/>
    <lineage>
        <taxon>Bacteria</taxon>
        <taxon>Bacillati</taxon>
        <taxon>Bacillota</taxon>
        <taxon>Bacilli</taxon>
        <taxon>Bacillales</taxon>
        <taxon>Paenibacillaceae</taxon>
        <taxon>Paenibacillus</taxon>
    </lineage>
</organism>
<dbReference type="PROSITE" id="PS50887">
    <property type="entry name" value="GGDEF"/>
    <property type="match status" value="1"/>
</dbReference>
<dbReference type="GO" id="GO:0043709">
    <property type="term" value="P:cell adhesion involved in single-species biofilm formation"/>
    <property type="evidence" value="ECO:0007669"/>
    <property type="project" value="TreeGrafter"/>
</dbReference>
<dbReference type="InterPro" id="IPR046342">
    <property type="entry name" value="CBS_dom_sf"/>
</dbReference>
<dbReference type="GO" id="GO:0052621">
    <property type="term" value="F:diguanylate cyclase activity"/>
    <property type="evidence" value="ECO:0007669"/>
    <property type="project" value="TreeGrafter"/>
</dbReference>
<evidence type="ECO:0000313" key="3">
    <source>
        <dbReference type="EMBL" id="TYP74156.1"/>
    </source>
</evidence>
<name>A0A5S5C6Y4_9BACL</name>
<reference evidence="3 4" key="1">
    <citation type="submission" date="2019-07" db="EMBL/GenBank/DDBJ databases">
        <title>Genomic Encyclopedia of Type Strains, Phase III (KMG-III): the genomes of soil and plant-associated and newly described type strains.</title>
        <authorList>
            <person name="Whitman W."/>
        </authorList>
    </citation>
    <scope>NUCLEOTIDE SEQUENCE [LARGE SCALE GENOMIC DNA]</scope>
    <source>
        <strain evidence="3 4">BL24</strain>
    </source>
</reference>
<dbReference type="GO" id="GO:0005886">
    <property type="term" value="C:plasma membrane"/>
    <property type="evidence" value="ECO:0007669"/>
    <property type="project" value="TreeGrafter"/>
</dbReference>
<evidence type="ECO:0000313" key="4">
    <source>
        <dbReference type="Proteomes" id="UP000323257"/>
    </source>
</evidence>
<feature type="domain" description="GGDEF" evidence="2">
    <location>
        <begin position="328"/>
        <end position="484"/>
    </location>
</feature>
<gene>
    <name evidence="3" type="ORF">BCM02_106438</name>
</gene>
<dbReference type="CDD" id="cd04598">
    <property type="entry name" value="CBS_pair_GGDEF_EAL"/>
    <property type="match status" value="1"/>
</dbReference>
<dbReference type="InterPro" id="IPR000160">
    <property type="entry name" value="GGDEF_dom"/>
</dbReference>
<dbReference type="PANTHER" id="PTHR45138">
    <property type="entry name" value="REGULATORY COMPONENTS OF SENSORY TRANSDUCTION SYSTEM"/>
    <property type="match status" value="1"/>
</dbReference>
<accession>A0A5S5C6Y4</accession>
<dbReference type="GO" id="GO:1902201">
    <property type="term" value="P:negative regulation of bacterial-type flagellum-dependent cell motility"/>
    <property type="evidence" value="ECO:0007669"/>
    <property type="project" value="TreeGrafter"/>
</dbReference>
<feature type="region of interest" description="Disordered" evidence="1">
    <location>
        <begin position="481"/>
        <end position="500"/>
    </location>
</feature>
<dbReference type="CDD" id="cd01949">
    <property type="entry name" value="GGDEF"/>
    <property type="match status" value="1"/>
</dbReference>
<dbReference type="RefSeq" id="WP_148930549.1">
    <property type="nucleotide sequence ID" value="NZ_VNHS01000006.1"/>
</dbReference>
<dbReference type="InterPro" id="IPR029787">
    <property type="entry name" value="Nucleotide_cyclase"/>
</dbReference>
<dbReference type="PANTHER" id="PTHR45138:SF25">
    <property type="entry name" value="GGDEF DOMAIN PROTEIN"/>
    <property type="match status" value="1"/>
</dbReference>
<dbReference type="SUPFAM" id="SSF54631">
    <property type="entry name" value="CBS-domain pair"/>
    <property type="match status" value="1"/>
</dbReference>
<dbReference type="SMART" id="SM00267">
    <property type="entry name" value="GGDEF"/>
    <property type="match status" value="1"/>
</dbReference>